<proteinExistence type="predicted"/>
<dbReference type="CDD" id="cd12294">
    <property type="entry name" value="RRM_Rrp7A"/>
    <property type="match status" value="1"/>
</dbReference>
<comment type="caution">
    <text evidence="3">The sequence shown here is derived from an EMBL/GenBank/DDBJ whole genome shotgun (WGS) entry which is preliminary data.</text>
</comment>
<dbReference type="InterPro" id="IPR012677">
    <property type="entry name" value="Nucleotide-bd_a/b_plait_sf"/>
</dbReference>
<reference evidence="3 4" key="1">
    <citation type="journal article" date="2018" name="Nat. Ecol. Evol.">
        <title>Shark genomes provide insights into elasmobranch evolution and the origin of vertebrates.</title>
        <authorList>
            <person name="Hara Y"/>
            <person name="Yamaguchi K"/>
            <person name="Onimaru K"/>
            <person name="Kadota M"/>
            <person name="Koyanagi M"/>
            <person name="Keeley SD"/>
            <person name="Tatsumi K"/>
            <person name="Tanaka K"/>
            <person name="Motone F"/>
            <person name="Kageyama Y"/>
            <person name="Nozu R"/>
            <person name="Adachi N"/>
            <person name="Nishimura O"/>
            <person name="Nakagawa R"/>
            <person name="Tanegashima C"/>
            <person name="Kiyatake I"/>
            <person name="Matsumoto R"/>
            <person name="Murakumo K"/>
            <person name="Nishida K"/>
            <person name="Terakita A"/>
            <person name="Kuratani S"/>
            <person name="Sato K"/>
            <person name="Hyodo S Kuraku.S."/>
        </authorList>
    </citation>
    <scope>NUCLEOTIDE SEQUENCE [LARGE SCALE GENOMIC DNA]</scope>
</reference>
<protein>
    <recommendedName>
        <fullName evidence="2">RRM domain-containing protein</fullName>
    </recommendedName>
</protein>
<dbReference type="GO" id="GO:0006364">
    <property type="term" value="P:rRNA processing"/>
    <property type="evidence" value="ECO:0007669"/>
    <property type="project" value="TreeGrafter"/>
</dbReference>
<dbReference type="EMBL" id="BEZZ01048341">
    <property type="protein sequence ID" value="GCC40768.1"/>
    <property type="molecule type" value="Genomic_DNA"/>
</dbReference>
<dbReference type="InterPro" id="IPR000504">
    <property type="entry name" value="RRM_dom"/>
</dbReference>
<dbReference type="Proteomes" id="UP000287033">
    <property type="component" value="Unassembled WGS sequence"/>
</dbReference>
<accession>A0A401TDQ4</accession>
<dbReference type="AlphaFoldDB" id="A0A401TDQ4"/>
<dbReference type="InterPro" id="IPR035979">
    <property type="entry name" value="RBD_domain_sf"/>
</dbReference>
<feature type="non-terminal residue" evidence="3">
    <location>
        <position position="1"/>
    </location>
</feature>
<dbReference type="STRING" id="137246.A0A401TDQ4"/>
<dbReference type="GO" id="GO:0032545">
    <property type="term" value="C:CURI complex"/>
    <property type="evidence" value="ECO:0007669"/>
    <property type="project" value="TreeGrafter"/>
</dbReference>
<dbReference type="PANTHER" id="PTHR13191:SF0">
    <property type="entry name" value="RIBOSOMAL RNA-PROCESSING PROTEIN 7 HOMOLOG A-RELATED"/>
    <property type="match status" value="1"/>
</dbReference>
<dbReference type="Gene3D" id="3.30.70.330">
    <property type="match status" value="1"/>
</dbReference>
<feature type="domain" description="RRM" evidence="2">
    <location>
        <begin position="48"/>
        <end position="146"/>
    </location>
</feature>
<dbReference type="InterPro" id="IPR040446">
    <property type="entry name" value="RRP7"/>
</dbReference>
<evidence type="ECO:0000313" key="3">
    <source>
        <dbReference type="EMBL" id="GCC40768.1"/>
    </source>
</evidence>
<dbReference type="GO" id="GO:0000028">
    <property type="term" value="P:ribosomal small subunit assembly"/>
    <property type="evidence" value="ECO:0007669"/>
    <property type="project" value="TreeGrafter"/>
</dbReference>
<dbReference type="PANTHER" id="PTHR13191">
    <property type="entry name" value="RIBOSOMAL RNA PROCESSING PROTEIN 7-RELATED"/>
    <property type="match status" value="1"/>
</dbReference>
<dbReference type="GO" id="GO:0034456">
    <property type="term" value="C:UTP-C complex"/>
    <property type="evidence" value="ECO:0007669"/>
    <property type="project" value="TreeGrafter"/>
</dbReference>
<keyword evidence="1" id="KW-0694">RNA-binding</keyword>
<dbReference type="OMA" id="HRLFSQC"/>
<evidence type="ECO:0000256" key="1">
    <source>
        <dbReference type="PROSITE-ProRule" id="PRU00176"/>
    </source>
</evidence>
<evidence type="ECO:0000313" key="4">
    <source>
        <dbReference type="Proteomes" id="UP000287033"/>
    </source>
</evidence>
<dbReference type="GO" id="GO:0003723">
    <property type="term" value="F:RNA binding"/>
    <property type="evidence" value="ECO:0007669"/>
    <property type="project" value="UniProtKB-UniRule"/>
</dbReference>
<dbReference type="InterPro" id="IPR034890">
    <property type="entry name" value="Rrp7A_RRM"/>
</dbReference>
<dbReference type="Pfam" id="PF00076">
    <property type="entry name" value="RRM_1"/>
    <property type="match status" value="1"/>
</dbReference>
<sequence length="146" mass="16204">PLFSPPLLPPLCPTVIPLQVSPRGSSCRQLFVKQHRVREADPQRPQHRTVFVLNLPPYISQECVHRLFSQCGTVTSVELQEKPGPSSKSKTQESTFFSGPPAQGFQVAYVVFKSSAAAKRAVSLKTQEPWVLNTTQHPLRTGLQSE</sequence>
<gene>
    <name evidence="3" type="ORF">chiPu_0024894</name>
</gene>
<dbReference type="PROSITE" id="PS50102">
    <property type="entry name" value="RRM"/>
    <property type="match status" value="1"/>
</dbReference>
<dbReference type="OrthoDB" id="5390at2759"/>
<evidence type="ECO:0000259" key="2">
    <source>
        <dbReference type="PROSITE" id="PS50102"/>
    </source>
</evidence>
<keyword evidence="4" id="KW-1185">Reference proteome</keyword>
<name>A0A401TDQ4_CHIPU</name>
<dbReference type="SUPFAM" id="SSF54928">
    <property type="entry name" value="RNA-binding domain, RBD"/>
    <property type="match status" value="1"/>
</dbReference>
<organism evidence="3 4">
    <name type="scientific">Chiloscyllium punctatum</name>
    <name type="common">Brownbanded bambooshark</name>
    <name type="synonym">Hemiscyllium punctatum</name>
    <dbReference type="NCBI Taxonomy" id="137246"/>
    <lineage>
        <taxon>Eukaryota</taxon>
        <taxon>Metazoa</taxon>
        <taxon>Chordata</taxon>
        <taxon>Craniata</taxon>
        <taxon>Vertebrata</taxon>
        <taxon>Chondrichthyes</taxon>
        <taxon>Elasmobranchii</taxon>
        <taxon>Galeomorphii</taxon>
        <taxon>Galeoidea</taxon>
        <taxon>Orectolobiformes</taxon>
        <taxon>Hemiscylliidae</taxon>
        <taxon>Chiloscyllium</taxon>
    </lineage>
</organism>